<dbReference type="SUPFAM" id="SSF52540">
    <property type="entry name" value="P-loop containing nucleoside triphosphate hydrolases"/>
    <property type="match status" value="2"/>
</dbReference>
<dbReference type="Gene3D" id="3.40.50.300">
    <property type="entry name" value="P-loop containing nucleotide triphosphate hydrolases"/>
    <property type="match status" value="1"/>
</dbReference>
<dbReference type="GO" id="GO:0008270">
    <property type="term" value="F:zinc ion binding"/>
    <property type="evidence" value="ECO:0007669"/>
    <property type="project" value="UniProtKB-KW"/>
</dbReference>
<keyword evidence="7" id="KW-1185">Reference proteome</keyword>
<evidence type="ECO:0000256" key="1">
    <source>
        <dbReference type="ARBA" id="ARBA00022801"/>
    </source>
</evidence>
<dbReference type="CDD" id="cd18012">
    <property type="entry name" value="DEXQc_arch_SWI2_SNF2"/>
    <property type="match status" value="1"/>
</dbReference>
<dbReference type="FunFam" id="3.40.50.10810:FF:000054">
    <property type="entry name" value="Helicase, Snf2 family"/>
    <property type="match status" value="1"/>
</dbReference>
<dbReference type="InterPro" id="IPR001650">
    <property type="entry name" value="Helicase_C-like"/>
</dbReference>
<dbReference type="EMBL" id="SMAE01000003">
    <property type="protein sequence ID" value="TCS90809.1"/>
    <property type="molecule type" value="Genomic_DNA"/>
</dbReference>
<dbReference type="CDD" id="cd18793">
    <property type="entry name" value="SF2_C_SNF"/>
    <property type="match status" value="1"/>
</dbReference>
<dbReference type="InterPro" id="IPR049730">
    <property type="entry name" value="SNF2/RAD54-like_C"/>
</dbReference>
<dbReference type="Proteomes" id="UP000294567">
    <property type="component" value="Unassembled WGS sequence"/>
</dbReference>
<dbReference type="Gene3D" id="3.40.50.10810">
    <property type="entry name" value="Tandem AAA-ATPase domain"/>
    <property type="match status" value="1"/>
</dbReference>
<dbReference type="SMART" id="SM00487">
    <property type="entry name" value="DEXDc"/>
    <property type="match status" value="1"/>
</dbReference>
<dbReference type="InterPro" id="IPR000330">
    <property type="entry name" value="SNF2_N"/>
</dbReference>
<dbReference type="PROSITE" id="PS51194">
    <property type="entry name" value="HELICASE_CTER"/>
    <property type="match status" value="1"/>
</dbReference>
<dbReference type="SMART" id="SM00490">
    <property type="entry name" value="HELICc"/>
    <property type="match status" value="1"/>
</dbReference>
<keyword evidence="6" id="KW-0067">ATP-binding</keyword>
<dbReference type="InterPro" id="IPR038718">
    <property type="entry name" value="SNF2-like_sf"/>
</dbReference>
<evidence type="ECO:0000259" key="3">
    <source>
        <dbReference type="PROSITE" id="PS50966"/>
    </source>
</evidence>
<gene>
    <name evidence="6" type="ORF">EDD65_103120</name>
</gene>
<dbReference type="AlphaFoldDB" id="A0A4R3L061"/>
<dbReference type="InterPro" id="IPR013663">
    <property type="entry name" value="Helicase_SWF/SNF/SWI_bac"/>
</dbReference>
<feature type="domain" description="SWIM-type" evidence="3">
    <location>
        <begin position="53"/>
        <end position="93"/>
    </location>
</feature>
<organism evidence="6 7">
    <name type="scientific">Keratinibaculum paraultunense</name>
    <dbReference type="NCBI Taxonomy" id="1278232"/>
    <lineage>
        <taxon>Bacteria</taxon>
        <taxon>Bacillati</taxon>
        <taxon>Bacillota</taxon>
        <taxon>Tissierellia</taxon>
        <taxon>Tissierellales</taxon>
        <taxon>Tepidimicrobiaceae</taxon>
        <taxon>Keratinibaculum</taxon>
    </lineage>
</organism>
<evidence type="ECO:0000313" key="6">
    <source>
        <dbReference type="EMBL" id="TCS90809.1"/>
    </source>
</evidence>
<proteinExistence type="predicted"/>
<keyword evidence="6" id="KW-0347">Helicase</keyword>
<dbReference type="Pfam" id="PF04434">
    <property type="entry name" value="SWIM"/>
    <property type="match status" value="1"/>
</dbReference>
<comment type="caution">
    <text evidence="6">The sequence shown here is derived from an EMBL/GenBank/DDBJ whole genome shotgun (WGS) entry which is preliminary data.</text>
</comment>
<protein>
    <submittedName>
        <fullName evidence="6">SNF2 family DNA or RNA helicase</fullName>
    </submittedName>
</protein>
<dbReference type="PROSITE" id="PS50966">
    <property type="entry name" value="ZF_SWIM"/>
    <property type="match status" value="1"/>
</dbReference>
<dbReference type="PANTHER" id="PTHR10799">
    <property type="entry name" value="SNF2/RAD54 HELICASE FAMILY"/>
    <property type="match status" value="1"/>
</dbReference>
<dbReference type="FunFam" id="3.40.50.300:FF:000533">
    <property type="entry name" value="Helicase, Snf2 family"/>
    <property type="match status" value="1"/>
</dbReference>
<dbReference type="GO" id="GO:0005524">
    <property type="term" value="F:ATP binding"/>
    <property type="evidence" value="ECO:0007669"/>
    <property type="project" value="InterPro"/>
</dbReference>
<dbReference type="InterPro" id="IPR027417">
    <property type="entry name" value="P-loop_NTPase"/>
</dbReference>
<evidence type="ECO:0000256" key="2">
    <source>
        <dbReference type="PROSITE-ProRule" id="PRU00325"/>
    </source>
</evidence>
<dbReference type="GO" id="GO:0004386">
    <property type="term" value="F:helicase activity"/>
    <property type="evidence" value="ECO:0007669"/>
    <property type="project" value="UniProtKB-KW"/>
</dbReference>
<dbReference type="Pfam" id="PF08455">
    <property type="entry name" value="SNF2_assoc"/>
    <property type="match status" value="1"/>
</dbReference>
<reference evidence="6 7" key="1">
    <citation type="submission" date="2019-03" db="EMBL/GenBank/DDBJ databases">
        <title>Genomic Encyclopedia of Type Strains, Phase IV (KMG-IV): sequencing the most valuable type-strain genomes for metagenomic binning, comparative biology and taxonomic classification.</title>
        <authorList>
            <person name="Goeker M."/>
        </authorList>
    </citation>
    <scope>NUCLEOTIDE SEQUENCE [LARGE SCALE GENOMIC DNA]</scope>
    <source>
        <strain evidence="6 7">DSM 26752</strain>
    </source>
</reference>
<accession>A0A4R3L061</accession>
<dbReference type="RefSeq" id="WP_132026477.1">
    <property type="nucleotide sequence ID" value="NZ_CP068564.1"/>
</dbReference>
<dbReference type="PROSITE" id="PS51192">
    <property type="entry name" value="HELICASE_ATP_BIND_1"/>
    <property type="match status" value="1"/>
</dbReference>
<sequence>MLNINESILLDRVDSYSTYIKGIRYYNEGRIIKLKSNANLDYFEGIVRGNSKYTVAIKISEKGEIVSTDCTCPAYKKYLGDCKHIVAILQCIKDLDEEGKLFKKDEQSISNIIDFYRQNYEIEKVYLNLELNYEFNLSEHYNIEKASYLNLRIGEDRLYVVKNMKNFLNALEEEQDIEFGKHFVLSPYKHKFKEEDKEIIDFLMLLYEHNKTNNIYNSDNIFKSKNVLLKPFAVKRFFDLMKGRSFNARIMDKNYNDIVIVEEAIPLDMDIQGNGENLSLVFNTNDLLLPLTSDGEYFFGFNQIYKLPENQRRKLAPLYNEIVVRGNGTLKVPDKYKESFISEVLPNIKNVVNLNIDDKVKEAIYNPELKIEIYFDKQEDIITGKIDFIYGDITINPFSSKENDFVDKNKILLRDIEKERYILSLLEKSEFKVRDGIVFMEEEAKIFDFIYNILPKLQQYCDIYYSENFKNLNLKNASDFSGGIRLNEKLDMLEFDFQIDGIDEEELYQVFKALKEKKKYYRLKDGSFLPLDSREIKDIDDMLNYLNVSKSDFKKEFIPIPKFRSMYLDRYLKEKRLNFIKQNVNFKKLIMDINEPEDIEYEIPEEVKYILRDYQKFGFKWLKTLSKYGFGGILADDMGLGKTLQVIAFLLSEKKEKGSFPSIVIVPTSLVYNWESEIKKFAPDLKVLIIVGDKLERNKLIEDINNYDIVITSYPLIRRDIELYKDINFRYCILDEAQHIKNPNSLNAKSVKSIKANNYFALTGTPMENSLMELWSIFDFLMPGYLLSKKKFTERYEKPIVREQDSNALKDLNIHIKPFILRRVKKDVLKELPDKIEQKIVVDMTKEQKKIYVAYLKSIKGEIEEEISHKGFNKSQIKILAGLTRLRQICCHPGMFIENYEGESGKLSFLKEILTDAIDGGHRILLFSQFTSMLSIIKDMLDGEGIQYMYLDGSTDVMKRGKLVEDFNKGIGEVFLISLRAGGTGLNLTGADTVIHFDPWWNPAVEEQATDRAHRIGQENTVQVIKLITKGTIEEKIFQLQEEKKEMIDRVITEGETLVSKLSEEEILSLFKI</sequence>
<dbReference type="InterPro" id="IPR007527">
    <property type="entry name" value="Znf_SWIM"/>
</dbReference>
<dbReference type="GO" id="GO:0016787">
    <property type="term" value="F:hydrolase activity"/>
    <property type="evidence" value="ECO:0007669"/>
    <property type="project" value="UniProtKB-KW"/>
</dbReference>
<feature type="domain" description="Helicase C-terminal" evidence="5">
    <location>
        <begin position="909"/>
        <end position="1066"/>
    </location>
</feature>
<evidence type="ECO:0000313" key="7">
    <source>
        <dbReference type="Proteomes" id="UP000294567"/>
    </source>
</evidence>
<evidence type="ECO:0000259" key="5">
    <source>
        <dbReference type="PROSITE" id="PS51194"/>
    </source>
</evidence>
<name>A0A4R3L061_9FIRM</name>
<keyword evidence="1" id="KW-0378">Hydrolase</keyword>
<keyword evidence="2" id="KW-0479">Metal-binding</keyword>
<dbReference type="OrthoDB" id="9760715at2"/>
<dbReference type="InterPro" id="IPR014001">
    <property type="entry name" value="Helicase_ATP-bd"/>
</dbReference>
<keyword evidence="2" id="KW-0863">Zinc-finger</keyword>
<evidence type="ECO:0000259" key="4">
    <source>
        <dbReference type="PROSITE" id="PS51192"/>
    </source>
</evidence>
<keyword evidence="2" id="KW-0862">Zinc</keyword>
<dbReference type="Pfam" id="PF00176">
    <property type="entry name" value="SNF2-rel_dom"/>
    <property type="match status" value="1"/>
</dbReference>
<keyword evidence="6" id="KW-0547">Nucleotide-binding</keyword>
<feature type="domain" description="Helicase ATP-binding" evidence="4">
    <location>
        <begin position="623"/>
        <end position="784"/>
    </location>
</feature>
<dbReference type="Pfam" id="PF00271">
    <property type="entry name" value="Helicase_C"/>
    <property type="match status" value="1"/>
</dbReference>